<evidence type="ECO:0000256" key="8">
    <source>
        <dbReference type="ARBA" id="ARBA00023157"/>
    </source>
</evidence>
<keyword evidence="4 15" id="KW-0479">Metal-binding</keyword>
<feature type="binding site" evidence="15">
    <location>
        <position position="490"/>
    </location>
    <ligand>
        <name>Ca(2+)</name>
        <dbReference type="ChEBI" id="CHEBI:29108"/>
    </ligand>
</feature>
<evidence type="ECO:0000256" key="1">
    <source>
        <dbReference type="ARBA" id="ARBA00004613"/>
    </source>
</evidence>
<dbReference type="GO" id="GO:0005543">
    <property type="term" value="F:phospholipid binding"/>
    <property type="evidence" value="ECO:0007669"/>
    <property type="project" value="TreeGrafter"/>
</dbReference>
<evidence type="ECO:0000256" key="5">
    <source>
        <dbReference type="ARBA" id="ARBA00022729"/>
    </source>
</evidence>
<dbReference type="SMART" id="SM00085">
    <property type="entry name" value="PA2c"/>
    <property type="match status" value="2"/>
</dbReference>
<evidence type="ECO:0000256" key="15">
    <source>
        <dbReference type="PIRSR" id="PIRSR601211-2"/>
    </source>
</evidence>
<feature type="compositionally biased region" description="Basic and acidic residues" evidence="18">
    <location>
        <begin position="577"/>
        <end position="588"/>
    </location>
</feature>
<keyword evidence="8 16" id="KW-1015">Disulfide bond</keyword>
<proteinExistence type="inferred from homology"/>
<keyword evidence="5" id="KW-0732">Signal</keyword>
<evidence type="ECO:0000256" key="16">
    <source>
        <dbReference type="PIRSR" id="PIRSR601211-3"/>
    </source>
</evidence>
<evidence type="ECO:0000259" key="19">
    <source>
        <dbReference type="SMART" id="SM00085"/>
    </source>
</evidence>
<dbReference type="GO" id="GO:0006644">
    <property type="term" value="P:phospholipid metabolic process"/>
    <property type="evidence" value="ECO:0007669"/>
    <property type="project" value="InterPro"/>
</dbReference>
<comment type="similarity">
    <text evidence="2 17">Belongs to the phospholipase A2 family.</text>
</comment>
<dbReference type="PANTHER" id="PTHR11716:SF1">
    <property type="entry name" value="OTOCONIN-90"/>
    <property type="match status" value="1"/>
</dbReference>
<dbReference type="InterPro" id="IPR036444">
    <property type="entry name" value="PLipase_A2_dom_sf"/>
</dbReference>
<feature type="disulfide bond" evidence="16">
    <location>
        <begin position="520"/>
        <end position="545"/>
    </location>
</feature>
<keyword evidence="3" id="KW-0964">Secreted</keyword>
<feature type="domain" description="Phospholipase A2-like central" evidence="19">
    <location>
        <begin position="463"/>
        <end position="578"/>
    </location>
</feature>
<comment type="subunit">
    <text evidence="12">Interacts with OTOL1.</text>
</comment>
<evidence type="ECO:0000256" key="9">
    <source>
        <dbReference type="ARBA" id="ARBA00023180"/>
    </source>
</evidence>
<dbReference type="GO" id="GO:0005509">
    <property type="term" value="F:calcium ion binding"/>
    <property type="evidence" value="ECO:0007669"/>
    <property type="project" value="InterPro"/>
</dbReference>
<feature type="binding site" evidence="15">
    <location>
        <position position="488"/>
    </location>
    <ligand>
        <name>Ca(2+)</name>
        <dbReference type="ChEBI" id="CHEBI:29108"/>
    </ligand>
</feature>
<keyword evidence="6" id="KW-0677">Repeat</keyword>
<feature type="disulfide bond" evidence="16">
    <location>
        <begin position="511"/>
        <end position="552"/>
    </location>
</feature>
<evidence type="ECO:0000256" key="14">
    <source>
        <dbReference type="PIRSR" id="PIRSR601211-1"/>
    </source>
</evidence>
<dbReference type="CDD" id="cd04707">
    <property type="entry name" value="otoconin_90"/>
    <property type="match status" value="2"/>
</dbReference>
<evidence type="ECO:0000256" key="7">
    <source>
        <dbReference type="ARBA" id="ARBA00022837"/>
    </source>
</evidence>
<dbReference type="GO" id="GO:0016042">
    <property type="term" value="P:lipid catabolic process"/>
    <property type="evidence" value="ECO:0007669"/>
    <property type="project" value="InterPro"/>
</dbReference>
<dbReference type="PROSITE" id="PS00118">
    <property type="entry name" value="PA2_HIS"/>
    <property type="match status" value="2"/>
</dbReference>
<feature type="disulfide bond" evidence="16">
    <location>
        <begin position="510"/>
        <end position="584"/>
    </location>
</feature>
<feature type="compositionally biased region" description="Low complexity" evidence="18">
    <location>
        <begin position="590"/>
        <end position="604"/>
    </location>
</feature>
<evidence type="ECO:0000256" key="2">
    <source>
        <dbReference type="ARBA" id="ARBA00007056"/>
    </source>
</evidence>
<comment type="catalytic activity">
    <reaction evidence="10">
        <text>1-hexadecanoyl-2-(9Z,12Z-octadecadienoyl)-sn-glycero-3-phosphoethanolamine + H2O = 1-hexadecanoyl-sn-glycero-3-phosphoethanolamine + (9Z,12Z)-octadecadienoate + H(+)</text>
        <dbReference type="Rhea" id="RHEA:40815"/>
        <dbReference type="ChEBI" id="CHEBI:15377"/>
        <dbReference type="ChEBI" id="CHEBI:15378"/>
        <dbReference type="ChEBI" id="CHEBI:30245"/>
        <dbReference type="ChEBI" id="CHEBI:73004"/>
        <dbReference type="ChEBI" id="CHEBI:73008"/>
    </reaction>
    <physiologicalReaction direction="left-to-right" evidence="10">
        <dbReference type="Rhea" id="RHEA:40816"/>
    </physiologicalReaction>
</comment>
<organism evidence="20 21">
    <name type="scientific">Sousa chinensis</name>
    <name type="common">Indo-pacific humpbacked dolphin</name>
    <name type="synonym">Steno chinensis</name>
    <dbReference type="NCBI Taxonomy" id="103600"/>
    <lineage>
        <taxon>Eukaryota</taxon>
        <taxon>Metazoa</taxon>
        <taxon>Chordata</taxon>
        <taxon>Craniata</taxon>
        <taxon>Vertebrata</taxon>
        <taxon>Euteleostomi</taxon>
        <taxon>Mammalia</taxon>
        <taxon>Eutheria</taxon>
        <taxon>Laurasiatheria</taxon>
        <taxon>Artiodactyla</taxon>
        <taxon>Whippomorpha</taxon>
        <taxon>Cetacea</taxon>
        <taxon>Odontoceti</taxon>
        <taxon>Delphinidae</taxon>
        <taxon>Sousa</taxon>
    </lineage>
</organism>
<protein>
    <recommendedName>
        <fullName evidence="13">Otoconin-90</fullName>
    </recommendedName>
</protein>
<comment type="caution">
    <text evidence="20">The sequence shown here is derived from an EMBL/GenBank/DDBJ whole genome shotgun (WGS) entry which is preliminary data.</text>
</comment>
<sequence length="635" mass="67913">TGKVAGIPWVTARRQAWASTLPVPWAQATSEKTPGGLPWETRSSPPTSPAEAEKATNTQNFSETPARTAAMPDSPPGTSPTSGPFTPGTQTPSPTKAPAPRYPQAGDLPAAWPFTPGEEPVLLPGPHQASSTYQCPDPTVCSAAMIVLLLVGMLMAPQGAAHPLDTPHLPWELPPGLSENINMTFLNGVFKNVGGVAEIFDCLGSHFTWLQDVFTNFPALLQFVNGMKCVAGLCPRDFEDYGCACRFEMEGLPVDASDSCCFQHRRCYEQAAEIDCLQDPAKLSTDVNCVSKSITCESRDACGHLLCSCDKAAIECLAQSSINSSLNLLDTSFCLAQPPETTSRKELLTLLPRVVPVEPTDSSLTALSGEDEHRGTVNAYSLSLLLGTEPGQVQEDTEDARATPSAGSAEIVATAKGVTIVPAGIKSLGLAVSSVRSGPEETSGKACDRFTFLHLGSGDNTWVMPQLGEMLFCLTSRCPEEFESYGCYCGQEGQGEPRDALDRCCLSHHCCLEQVRRLDCLLERLPRSPVVCVDGTPKCVGQSLCEKLLCVCDQTAAECLASAFYNQSLKSPGRQECQGHRPSCEDGRISASSLGSSSEENSVEAPPPREGLRRTRRFLGKSLGLLGTRPQRGPR</sequence>
<name>A0A484GQ52_SOUCH</name>
<feature type="disulfide bond" evidence="16">
    <location>
        <begin position="504"/>
        <end position="559"/>
    </location>
</feature>
<dbReference type="Gene3D" id="1.20.90.10">
    <property type="entry name" value="Phospholipase A2 domain"/>
    <property type="match status" value="2"/>
</dbReference>
<reference evidence="20 21" key="1">
    <citation type="journal article" date="2018" name="Genomics">
        <title>Molecular footprints of inshore aquatic adaptation in Indo-Pacific humpback dolphin (Sousa chinensis).</title>
        <authorList>
            <person name="Ming Y."/>
            <person name="Jian J."/>
            <person name="Yu F."/>
            <person name="Yu X."/>
            <person name="Wang J."/>
            <person name="Liu W."/>
        </authorList>
    </citation>
    <scope>NUCLEOTIDE SEQUENCE [LARGE SCALE GENOMIC DNA]</scope>
    <source>
        <strain evidence="20">MY-2018</strain>
        <tissue evidence="20">Skin</tissue>
    </source>
</reference>
<feature type="disulfide bond" evidence="16">
    <location>
        <begin position="489"/>
        <end position="505"/>
    </location>
</feature>
<feature type="compositionally biased region" description="Low complexity" evidence="18">
    <location>
        <begin position="79"/>
        <end position="94"/>
    </location>
</feature>
<dbReference type="SUPFAM" id="SSF48619">
    <property type="entry name" value="Phospholipase A2, PLA2"/>
    <property type="match status" value="2"/>
</dbReference>
<dbReference type="GO" id="GO:0005576">
    <property type="term" value="C:extracellular region"/>
    <property type="evidence" value="ECO:0007669"/>
    <property type="project" value="UniProtKB-SubCell"/>
</dbReference>
<gene>
    <name evidence="20" type="ORF">DBR06_SOUSAS1410059</name>
</gene>
<accession>A0A484GQ52</accession>
<dbReference type="FunFam" id="1.20.90.10:FF:000006">
    <property type="entry name" value="Otoconin-90"/>
    <property type="match status" value="1"/>
</dbReference>
<feature type="active site" evidence="14">
    <location>
        <position position="508"/>
    </location>
</feature>
<evidence type="ECO:0000256" key="6">
    <source>
        <dbReference type="ARBA" id="ARBA00022737"/>
    </source>
</evidence>
<comment type="subcellular location">
    <subcellularLocation>
        <location evidence="1">Secreted</location>
    </subcellularLocation>
</comment>
<dbReference type="InterPro" id="IPR033113">
    <property type="entry name" value="PLA2_histidine"/>
</dbReference>
<keyword evidence="21" id="KW-1185">Reference proteome</keyword>
<feature type="region of interest" description="Disordered" evidence="18">
    <location>
        <begin position="19"/>
        <end position="115"/>
    </location>
</feature>
<evidence type="ECO:0000313" key="21">
    <source>
        <dbReference type="Proteomes" id="UP000295264"/>
    </source>
</evidence>
<dbReference type="FunFam" id="1.20.90.10:FF:000009">
    <property type="entry name" value="Otoconin-90"/>
    <property type="match status" value="1"/>
</dbReference>
<dbReference type="EMBL" id="QWLN02005128">
    <property type="protein sequence ID" value="TEA37835.1"/>
    <property type="molecule type" value="Genomic_DNA"/>
</dbReference>
<dbReference type="AlphaFoldDB" id="A0A484GQ52"/>
<dbReference type="InterPro" id="IPR016090">
    <property type="entry name" value="PLA2-like_dom"/>
</dbReference>
<keyword evidence="9" id="KW-0325">Glycoprotein</keyword>
<evidence type="ECO:0000256" key="17">
    <source>
        <dbReference type="RuleBase" id="RU003654"/>
    </source>
</evidence>
<dbReference type="PRINTS" id="PR00389">
    <property type="entry name" value="PHPHLIPASEA2"/>
</dbReference>
<dbReference type="Pfam" id="PF00068">
    <property type="entry name" value="Phospholip_A2_1"/>
    <property type="match status" value="2"/>
</dbReference>
<feature type="compositionally biased region" description="Polar residues" evidence="18">
    <location>
        <begin position="55"/>
        <end position="65"/>
    </location>
</feature>
<comment type="function">
    <text evidence="11">Major protein of the otoconia, a calcium carbonate structure in the saccule and utricle of the ear. Together with OTOL1, acts as a scaffold for otoconia biomineralization: sequesters calcium and forms interconnecting fibrils between otoconia that are incorporated into the calcium crystal structure. Together with OTOL1, modulates calcite crystal morphology and growth kinetics. It is unlikely that this protein has phospholipase A2 activity.</text>
</comment>
<dbReference type="PANTHER" id="PTHR11716">
    <property type="entry name" value="PHOSPHOLIPASE A2 FAMILY MEMBER"/>
    <property type="match status" value="1"/>
</dbReference>
<evidence type="ECO:0000256" key="3">
    <source>
        <dbReference type="ARBA" id="ARBA00022525"/>
    </source>
</evidence>
<evidence type="ECO:0000313" key="20">
    <source>
        <dbReference type="EMBL" id="TEA37835.1"/>
    </source>
</evidence>
<feature type="domain" description="Phospholipase A2-like central" evidence="19">
    <location>
        <begin position="219"/>
        <end position="335"/>
    </location>
</feature>
<evidence type="ECO:0000256" key="4">
    <source>
        <dbReference type="ARBA" id="ARBA00022723"/>
    </source>
</evidence>
<comment type="cofactor">
    <cofactor evidence="15">
        <name>Ca(2+)</name>
        <dbReference type="ChEBI" id="CHEBI:29108"/>
    </cofactor>
    <text evidence="15">Binds 1 Ca(2+) ion per subunit.</text>
</comment>
<evidence type="ECO:0000256" key="11">
    <source>
        <dbReference type="ARBA" id="ARBA00059270"/>
    </source>
</evidence>
<dbReference type="InterPro" id="IPR041798">
    <property type="entry name" value="Otoconin-90"/>
</dbReference>
<dbReference type="GO" id="GO:0050482">
    <property type="term" value="P:arachidonate secretion"/>
    <property type="evidence" value="ECO:0007669"/>
    <property type="project" value="InterPro"/>
</dbReference>
<evidence type="ECO:0000256" key="18">
    <source>
        <dbReference type="SAM" id="MobiDB-lite"/>
    </source>
</evidence>
<feature type="disulfide bond" evidence="16">
    <location>
        <begin position="539"/>
        <end position="550"/>
    </location>
</feature>
<feature type="region of interest" description="Disordered" evidence="18">
    <location>
        <begin position="571"/>
        <end position="635"/>
    </location>
</feature>
<evidence type="ECO:0000256" key="10">
    <source>
        <dbReference type="ARBA" id="ARBA00049039"/>
    </source>
</evidence>
<feature type="active site" evidence="14">
    <location>
        <position position="553"/>
    </location>
</feature>
<evidence type="ECO:0000256" key="13">
    <source>
        <dbReference type="ARBA" id="ARBA00072093"/>
    </source>
</evidence>
<evidence type="ECO:0000256" key="12">
    <source>
        <dbReference type="ARBA" id="ARBA00062863"/>
    </source>
</evidence>
<dbReference type="Proteomes" id="UP000295264">
    <property type="component" value="Unassembled WGS sequence"/>
</dbReference>
<dbReference type="GO" id="GO:0047498">
    <property type="term" value="F:calcium-dependent phospholipase A2 activity"/>
    <property type="evidence" value="ECO:0007669"/>
    <property type="project" value="TreeGrafter"/>
</dbReference>
<dbReference type="InterPro" id="IPR001211">
    <property type="entry name" value="PLA2"/>
</dbReference>
<feature type="non-terminal residue" evidence="20">
    <location>
        <position position="1"/>
    </location>
</feature>
<keyword evidence="7 15" id="KW-0106">Calcium</keyword>